<dbReference type="AlphaFoldDB" id="A0AAN7TTF5"/>
<keyword evidence="1" id="KW-0812">Transmembrane</keyword>
<keyword evidence="1" id="KW-1133">Transmembrane helix</keyword>
<sequence length="243" mass="28595">MEEELSQTKQFYFESPFKMDSSKNKKYESFSSLSNSELEMDIEDADSFFNGNQNTNILGQSPRPTGLLMKFIFLFHPMLLFLFILPGVLTFWILFIAGETSIKPFMYIIFLLVPLVFQIVLLVYHSHSFVFLNYGLQAFSRKYNNNSVDQYAQLYQLVDMQSGNVVTLLDQRIADERAMYLYIPITKEVFNMSYYESTFRVNSLGHWQVVLTWKALLSFFVCGVMLVEFILLLVLRNWFFQLF</sequence>
<evidence type="ECO:0000313" key="3">
    <source>
        <dbReference type="Proteomes" id="UP001344447"/>
    </source>
</evidence>
<reference evidence="2 3" key="1">
    <citation type="submission" date="2023-11" db="EMBL/GenBank/DDBJ databases">
        <title>Dfirmibasis_genome.</title>
        <authorList>
            <person name="Edelbroek B."/>
            <person name="Kjellin J."/>
            <person name="Jerlstrom-Hultqvist J."/>
            <person name="Soderbom F."/>
        </authorList>
    </citation>
    <scope>NUCLEOTIDE SEQUENCE [LARGE SCALE GENOMIC DNA]</scope>
    <source>
        <strain evidence="2 3">TNS-C-14</strain>
    </source>
</reference>
<name>A0AAN7TTF5_9MYCE</name>
<comment type="caution">
    <text evidence="2">The sequence shown here is derived from an EMBL/GenBank/DDBJ whole genome shotgun (WGS) entry which is preliminary data.</text>
</comment>
<dbReference type="EMBL" id="JAVFKY010000003">
    <property type="protein sequence ID" value="KAK5579339.1"/>
    <property type="molecule type" value="Genomic_DNA"/>
</dbReference>
<feature type="transmembrane region" description="Helical" evidence="1">
    <location>
        <begin position="71"/>
        <end position="97"/>
    </location>
</feature>
<gene>
    <name evidence="2" type="ORF">RB653_009021</name>
</gene>
<accession>A0AAN7TTF5</accession>
<feature type="transmembrane region" description="Helical" evidence="1">
    <location>
        <begin position="104"/>
        <end position="124"/>
    </location>
</feature>
<evidence type="ECO:0000313" key="2">
    <source>
        <dbReference type="EMBL" id="KAK5579339.1"/>
    </source>
</evidence>
<organism evidence="2 3">
    <name type="scientific">Dictyostelium firmibasis</name>
    <dbReference type="NCBI Taxonomy" id="79012"/>
    <lineage>
        <taxon>Eukaryota</taxon>
        <taxon>Amoebozoa</taxon>
        <taxon>Evosea</taxon>
        <taxon>Eumycetozoa</taxon>
        <taxon>Dictyostelia</taxon>
        <taxon>Dictyosteliales</taxon>
        <taxon>Dictyosteliaceae</taxon>
        <taxon>Dictyostelium</taxon>
    </lineage>
</organism>
<keyword evidence="1" id="KW-0472">Membrane</keyword>
<dbReference type="Proteomes" id="UP001344447">
    <property type="component" value="Unassembled WGS sequence"/>
</dbReference>
<evidence type="ECO:0000256" key="1">
    <source>
        <dbReference type="SAM" id="Phobius"/>
    </source>
</evidence>
<feature type="transmembrane region" description="Helical" evidence="1">
    <location>
        <begin position="215"/>
        <end position="235"/>
    </location>
</feature>
<evidence type="ECO:0008006" key="4">
    <source>
        <dbReference type="Google" id="ProtNLM"/>
    </source>
</evidence>
<proteinExistence type="predicted"/>
<keyword evidence="3" id="KW-1185">Reference proteome</keyword>
<protein>
    <recommendedName>
        <fullName evidence="4">Transmembrane protein</fullName>
    </recommendedName>
</protein>